<keyword evidence="2" id="KW-1185">Reference proteome</keyword>
<gene>
    <name evidence="1" type="ORF">TAV2_LOCUS19331</name>
</gene>
<dbReference type="EMBL" id="OU466862">
    <property type="protein sequence ID" value="CAH2070897.1"/>
    <property type="molecule type" value="Genomic_DNA"/>
</dbReference>
<evidence type="ECO:0000313" key="1">
    <source>
        <dbReference type="EMBL" id="CAH2070897.1"/>
    </source>
</evidence>
<evidence type="ECO:0000313" key="2">
    <source>
        <dbReference type="Proteomes" id="UP000836841"/>
    </source>
</evidence>
<proteinExistence type="predicted"/>
<dbReference type="Proteomes" id="UP000836841">
    <property type="component" value="Chromosome 6"/>
</dbReference>
<accession>A0AAU9SU48</accession>
<sequence length="88" mass="10233">MKLVDVYGYEDLPAVFNDMAYVPFNIHDVALRYEDDAIYVGSLFKNKEHFKITVGIYAIKELYLYGKGNVVSTCKTRCLPCPHTEKYW</sequence>
<organism evidence="1 2">
    <name type="scientific">Thlaspi arvense</name>
    <name type="common">Field penny-cress</name>
    <dbReference type="NCBI Taxonomy" id="13288"/>
    <lineage>
        <taxon>Eukaryota</taxon>
        <taxon>Viridiplantae</taxon>
        <taxon>Streptophyta</taxon>
        <taxon>Embryophyta</taxon>
        <taxon>Tracheophyta</taxon>
        <taxon>Spermatophyta</taxon>
        <taxon>Magnoliopsida</taxon>
        <taxon>eudicotyledons</taxon>
        <taxon>Gunneridae</taxon>
        <taxon>Pentapetalae</taxon>
        <taxon>rosids</taxon>
        <taxon>malvids</taxon>
        <taxon>Brassicales</taxon>
        <taxon>Brassicaceae</taxon>
        <taxon>Thlaspideae</taxon>
        <taxon>Thlaspi</taxon>
    </lineage>
</organism>
<protein>
    <submittedName>
        <fullName evidence="1">Uncharacterized protein</fullName>
    </submittedName>
</protein>
<name>A0AAU9SU48_THLAR</name>
<reference evidence="1 2" key="1">
    <citation type="submission" date="2022-03" db="EMBL/GenBank/DDBJ databases">
        <authorList>
            <person name="Nunn A."/>
            <person name="Chopra R."/>
            <person name="Nunn A."/>
            <person name="Contreras Garrido A."/>
        </authorList>
    </citation>
    <scope>NUCLEOTIDE SEQUENCE [LARGE SCALE GENOMIC DNA]</scope>
</reference>
<dbReference type="AlphaFoldDB" id="A0AAU9SU48"/>